<dbReference type="KEGG" id="usu:LVJ78_00135"/>
<gene>
    <name evidence="1" type="ORF">EV680_10363</name>
    <name evidence="2" type="ORF">LVJ78_00135</name>
</gene>
<dbReference type="EMBL" id="CP091507">
    <property type="protein sequence ID" value="UOO79482.1"/>
    <property type="molecule type" value="Genomic_DNA"/>
</dbReference>
<proteinExistence type="predicted"/>
<dbReference type="Proteomes" id="UP000829756">
    <property type="component" value="Chromosome"/>
</dbReference>
<dbReference type="EMBL" id="SLXE01000003">
    <property type="protein sequence ID" value="TCP09322.1"/>
    <property type="molecule type" value="Genomic_DNA"/>
</dbReference>
<evidence type="ECO:0000313" key="3">
    <source>
        <dbReference type="Proteomes" id="UP000294721"/>
    </source>
</evidence>
<evidence type="ECO:0000313" key="2">
    <source>
        <dbReference type="EMBL" id="UOO79482.1"/>
    </source>
</evidence>
<sequence length="108" mass="13170">MFYITEDELRFKQDTVKEYFNQKLNAICMSELFILKDKYPVNADYFINFAKSYFQFYLNRTYLDDVVVFFEDGSILKIHFNENGFSWSEHYDSQISTAFYYGRYSIRL</sequence>
<organism evidence="2 4">
    <name type="scientific">Uruburuella suis</name>
    <dbReference type="NCBI Taxonomy" id="252130"/>
    <lineage>
        <taxon>Bacteria</taxon>
        <taxon>Pseudomonadati</taxon>
        <taxon>Pseudomonadota</taxon>
        <taxon>Betaproteobacteria</taxon>
        <taxon>Neisseriales</taxon>
        <taxon>Neisseriaceae</taxon>
        <taxon>Uruburuella</taxon>
    </lineage>
</organism>
<dbReference type="Proteomes" id="UP000294721">
    <property type="component" value="Unassembled WGS sequence"/>
</dbReference>
<accession>A0AAE9GWM7</accession>
<name>A0AAE9GWM7_9NEIS</name>
<evidence type="ECO:0000313" key="1">
    <source>
        <dbReference type="EMBL" id="TCP09322.1"/>
    </source>
</evidence>
<protein>
    <submittedName>
        <fullName evidence="2">Uncharacterized protein</fullName>
    </submittedName>
</protein>
<dbReference type="RefSeq" id="WP_132952665.1">
    <property type="nucleotide sequence ID" value="NZ_CP091507.1"/>
</dbReference>
<dbReference type="AlphaFoldDB" id="A0AAE9GWM7"/>
<evidence type="ECO:0000313" key="4">
    <source>
        <dbReference type="Proteomes" id="UP000829756"/>
    </source>
</evidence>
<reference evidence="2" key="3">
    <citation type="journal article" date="2022" name="Res Sq">
        <title>Evolution of multicellular longitudinally dividing oral cavity symbionts (Neisseriaceae).</title>
        <authorList>
            <person name="Nyongesa S."/>
            <person name="Weber P."/>
            <person name="Bernet E."/>
            <person name="Pullido F."/>
            <person name="Nieckarz M."/>
            <person name="Delaby M."/>
            <person name="Nieves C."/>
            <person name="Viehboeck T."/>
            <person name="Krause N."/>
            <person name="Rivera-Millot A."/>
            <person name="Nakamura A."/>
            <person name="Vischer N."/>
            <person name="VanNieuwenhze M."/>
            <person name="Brun Y."/>
            <person name="Cava F."/>
            <person name="Bulgheresi S."/>
            <person name="Veyrier F."/>
        </authorList>
    </citation>
    <scope>NUCLEOTIDE SEQUENCE</scope>
    <source>
        <strain evidence="2">1258/02</strain>
    </source>
</reference>
<reference evidence="1 3" key="1">
    <citation type="submission" date="2019-03" db="EMBL/GenBank/DDBJ databases">
        <title>Genomic Encyclopedia of Type Strains, Phase IV (KMG-IV): sequencing the most valuable type-strain genomes for metagenomic binning, comparative biology and taxonomic classification.</title>
        <authorList>
            <person name="Goeker M."/>
        </authorList>
    </citation>
    <scope>NUCLEOTIDE SEQUENCE [LARGE SCALE GENOMIC DNA]</scope>
    <source>
        <strain evidence="1 3">DSM 17474</strain>
    </source>
</reference>
<reference evidence="2" key="2">
    <citation type="submission" date="2021-12" db="EMBL/GenBank/DDBJ databases">
        <authorList>
            <person name="Veyrier F.J."/>
        </authorList>
    </citation>
    <scope>NUCLEOTIDE SEQUENCE</scope>
    <source>
        <strain evidence="2">1258/02</strain>
    </source>
</reference>
<keyword evidence="3" id="KW-1185">Reference proteome</keyword>